<reference evidence="1 2" key="1">
    <citation type="submission" date="2006-02" db="EMBL/GenBank/DDBJ databases">
        <authorList>
            <person name="Amann R."/>
            <person name="Ferriera S."/>
            <person name="Johnson J."/>
            <person name="Kravitz S."/>
            <person name="Halpern A."/>
            <person name="Remington K."/>
            <person name="Beeson K."/>
            <person name="Tran B."/>
            <person name="Rogers Y.-H."/>
            <person name="Friedman R."/>
            <person name="Venter J.C."/>
        </authorList>
    </citation>
    <scope>NUCLEOTIDE SEQUENCE [LARGE SCALE GENOMIC DNA]</scope>
    <source>
        <strain evidence="1 2">DSM 3645</strain>
    </source>
</reference>
<accession>A3ZR56</accession>
<sequence length="43" mass="4745">MLAALEILVTACFCIKFFKSPALFRDLAAQSRDITSYQMADSG</sequence>
<dbReference type="AlphaFoldDB" id="A3ZR56"/>
<gene>
    <name evidence="1" type="ORF">DSM3645_21297</name>
</gene>
<dbReference type="EMBL" id="AANZ01000006">
    <property type="protein sequence ID" value="EAQ81149.1"/>
    <property type="molecule type" value="Genomic_DNA"/>
</dbReference>
<name>A3ZR56_9BACT</name>
<evidence type="ECO:0000313" key="2">
    <source>
        <dbReference type="Proteomes" id="UP000004358"/>
    </source>
</evidence>
<dbReference type="Proteomes" id="UP000004358">
    <property type="component" value="Unassembled WGS sequence"/>
</dbReference>
<evidence type="ECO:0000313" key="1">
    <source>
        <dbReference type="EMBL" id="EAQ81149.1"/>
    </source>
</evidence>
<protein>
    <submittedName>
        <fullName evidence="1">Uncharacterized protein</fullName>
    </submittedName>
</protein>
<comment type="caution">
    <text evidence="1">The sequence shown here is derived from an EMBL/GenBank/DDBJ whole genome shotgun (WGS) entry which is preliminary data.</text>
</comment>
<organism evidence="1 2">
    <name type="scientific">Blastopirellula marina DSM 3645</name>
    <dbReference type="NCBI Taxonomy" id="314230"/>
    <lineage>
        <taxon>Bacteria</taxon>
        <taxon>Pseudomonadati</taxon>
        <taxon>Planctomycetota</taxon>
        <taxon>Planctomycetia</taxon>
        <taxon>Pirellulales</taxon>
        <taxon>Pirellulaceae</taxon>
        <taxon>Blastopirellula</taxon>
    </lineage>
</organism>
<dbReference type="HOGENOM" id="CLU_3230368_0_0_0"/>
<proteinExistence type="predicted"/>